<evidence type="ECO:0000256" key="6">
    <source>
        <dbReference type="ARBA" id="ARBA00023242"/>
    </source>
</evidence>
<reference evidence="10" key="1">
    <citation type="journal article" date="2020" name="Stud. Mycol.">
        <title>101 Dothideomycetes genomes: a test case for predicting lifestyles and emergence of pathogens.</title>
        <authorList>
            <person name="Haridas S."/>
            <person name="Albert R."/>
            <person name="Binder M."/>
            <person name="Bloem J."/>
            <person name="Labutti K."/>
            <person name="Salamov A."/>
            <person name="Andreopoulos B."/>
            <person name="Baker S."/>
            <person name="Barry K."/>
            <person name="Bills G."/>
            <person name="Bluhm B."/>
            <person name="Cannon C."/>
            <person name="Castanera R."/>
            <person name="Culley D."/>
            <person name="Daum C."/>
            <person name="Ezra D."/>
            <person name="Gonzalez J."/>
            <person name="Henrissat B."/>
            <person name="Kuo A."/>
            <person name="Liang C."/>
            <person name="Lipzen A."/>
            <person name="Lutzoni F."/>
            <person name="Magnuson J."/>
            <person name="Mondo S."/>
            <person name="Nolan M."/>
            <person name="Ohm R."/>
            <person name="Pangilinan J."/>
            <person name="Park H.-J."/>
            <person name="Ramirez L."/>
            <person name="Alfaro M."/>
            <person name="Sun H."/>
            <person name="Tritt A."/>
            <person name="Yoshinaga Y."/>
            <person name="Zwiers L.-H."/>
            <person name="Turgeon B."/>
            <person name="Goodwin S."/>
            <person name="Spatafora J."/>
            <person name="Crous P."/>
            <person name="Grigoriev I."/>
        </authorList>
    </citation>
    <scope>NUCLEOTIDE SEQUENCE</scope>
    <source>
        <strain evidence="10">CBS 379.55</strain>
    </source>
</reference>
<dbReference type="GO" id="GO:0003712">
    <property type="term" value="F:transcription coregulator activity"/>
    <property type="evidence" value="ECO:0007669"/>
    <property type="project" value="InterPro"/>
</dbReference>
<dbReference type="GO" id="GO:0016592">
    <property type="term" value="C:mediator complex"/>
    <property type="evidence" value="ECO:0007669"/>
    <property type="project" value="InterPro"/>
</dbReference>
<keyword evidence="5 8" id="KW-0804">Transcription</keyword>
<evidence type="ECO:0000256" key="3">
    <source>
        <dbReference type="ARBA" id="ARBA00019610"/>
    </source>
</evidence>
<evidence type="ECO:0000256" key="8">
    <source>
        <dbReference type="RuleBase" id="RU364140"/>
    </source>
</evidence>
<dbReference type="OrthoDB" id="5319830at2759"/>
<comment type="subunit">
    <text evidence="8">Component of the Mediator complex.</text>
</comment>
<keyword evidence="11" id="KW-1185">Reference proteome</keyword>
<feature type="region of interest" description="Disordered" evidence="9">
    <location>
        <begin position="407"/>
        <end position="426"/>
    </location>
</feature>
<evidence type="ECO:0000313" key="10">
    <source>
        <dbReference type="EMBL" id="KAF2281581.1"/>
    </source>
</evidence>
<name>A0A6A6JY74_WESOR</name>
<dbReference type="PANTHER" id="PTHR13114">
    <property type="entry name" value="MEDIATOR OF RNA POLYMERASE II TRANSCRIPTION SUBUNIT 17"/>
    <property type="match status" value="1"/>
</dbReference>
<evidence type="ECO:0000256" key="4">
    <source>
        <dbReference type="ARBA" id="ARBA00023015"/>
    </source>
</evidence>
<dbReference type="GO" id="GO:0070847">
    <property type="term" value="C:core mediator complex"/>
    <property type="evidence" value="ECO:0007669"/>
    <property type="project" value="TreeGrafter"/>
</dbReference>
<keyword evidence="6 8" id="KW-0539">Nucleus</keyword>
<dbReference type="Pfam" id="PF10156">
    <property type="entry name" value="Med17"/>
    <property type="match status" value="1"/>
</dbReference>
<gene>
    <name evidence="8" type="primary">MED17</name>
    <name evidence="10" type="ORF">EI97DRAFT_390360</name>
</gene>
<feature type="compositionally biased region" description="Basic and acidic residues" evidence="9">
    <location>
        <begin position="47"/>
        <end position="62"/>
    </location>
</feature>
<dbReference type="InterPro" id="IPR019313">
    <property type="entry name" value="Mediator_Med17"/>
</dbReference>
<comment type="subcellular location">
    <subcellularLocation>
        <location evidence="1 8">Nucleus</location>
    </subcellularLocation>
</comment>
<evidence type="ECO:0000313" key="11">
    <source>
        <dbReference type="Proteomes" id="UP000800097"/>
    </source>
</evidence>
<evidence type="ECO:0000256" key="1">
    <source>
        <dbReference type="ARBA" id="ARBA00004123"/>
    </source>
</evidence>
<comment type="similarity">
    <text evidence="2 8">Belongs to the Mediator complex subunit 17 family.</text>
</comment>
<dbReference type="Proteomes" id="UP000800097">
    <property type="component" value="Unassembled WGS sequence"/>
</dbReference>
<feature type="region of interest" description="Disordered" evidence="9">
    <location>
        <begin position="47"/>
        <end position="89"/>
    </location>
</feature>
<evidence type="ECO:0000256" key="9">
    <source>
        <dbReference type="SAM" id="MobiDB-lite"/>
    </source>
</evidence>
<feature type="region of interest" description="Disordered" evidence="9">
    <location>
        <begin position="1"/>
        <end position="27"/>
    </location>
</feature>
<dbReference type="PANTHER" id="PTHR13114:SF7">
    <property type="entry name" value="MEDIATOR OF RNA POLYMERASE II TRANSCRIPTION SUBUNIT 17"/>
    <property type="match status" value="1"/>
</dbReference>
<evidence type="ECO:0000256" key="2">
    <source>
        <dbReference type="ARBA" id="ARBA00005635"/>
    </source>
</evidence>
<keyword evidence="8" id="KW-0010">Activator</keyword>
<evidence type="ECO:0000256" key="5">
    <source>
        <dbReference type="ARBA" id="ARBA00023163"/>
    </source>
</evidence>
<dbReference type="EMBL" id="ML986484">
    <property type="protein sequence ID" value="KAF2281581.1"/>
    <property type="molecule type" value="Genomic_DNA"/>
</dbReference>
<keyword evidence="4 8" id="KW-0805">Transcription regulation</keyword>
<protein>
    <recommendedName>
        <fullName evidence="3 8">Mediator of RNA polymerase II transcription subunit 17</fullName>
    </recommendedName>
    <alternativeName>
        <fullName evidence="7 8">Mediator complex subunit 17</fullName>
    </alternativeName>
</protein>
<evidence type="ECO:0000256" key="7">
    <source>
        <dbReference type="ARBA" id="ARBA00032014"/>
    </source>
</evidence>
<feature type="compositionally biased region" description="Acidic residues" evidence="9">
    <location>
        <begin position="63"/>
        <end position="80"/>
    </location>
</feature>
<proteinExistence type="inferred from homology"/>
<dbReference type="GO" id="GO:0006357">
    <property type="term" value="P:regulation of transcription by RNA polymerase II"/>
    <property type="evidence" value="ECO:0007669"/>
    <property type="project" value="InterPro"/>
</dbReference>
<organism evidence="10 11">
    <name type="scientific">Westerdykella ornata</name>
    <dbReference type="NCBI Taxonomy" id="318751"/>
    <lineage>
        <taxon>Eukaryota</taxon>
        <taxon>Fungi</taxon>
        <taxon>Dikarya</taxon>
        <taxon>Ascomycota</taxon>
        <taxon>Pezizomycotina</taxon>
        <taxon>Dothideomycetes</taxon>
        <taxon>Pleosporomycetidae</taxon>
        <taxon>Pleosporales</taxon>
        <taxon>Sporormiaceae</taxon>
        <taxon>Westerdykella</taxon>
    </lineage>
</organism>
<dbReference type="Gene3D" id="6.10.250.2620">
    <property type="match status" value="1"/>
</dbReference>
<comment type="function">
    <text evidence="8">Component of the Mediator complex, a coactivator involved in the regulated transcription of nearly all RNA polymerase II-dependent genes. Mediator functions as a bridge to convey information from gene-specific regulatory proteins to the basal RNA polymerase II transcription machinery. Mediator is recruited to promoters by direct interactions with regulatory proteins and serves as a scaffold for the assembly of a functional preinitiation complex with RNA polymerase II and the general transcription factors.</text>
</comment>
<dbReference type="AlphaFoldDB" id="A0A6A6JY74"/>
<accession>A0A6A6JY74</accession>
<sequence>MSASDATATVFLRPLPSSKNDDSSPAGLQLQLERLAAERGFLRDVTEESLQKEIEEGRKEEHDDAENIMEGVEGEEEAADQAEKDDTTLEDRQKELLEARNKMLNAVQHAGFYALNTLDLISFLLSRDPKRSVETSMSPGFKAQNFPRGSFAIGKTPHPFKDAKELKVEAYKEERVRLASRGSRMKALETATGDILKAATQLETEVRKEVQYWNEILAISEKGWPLQRLRKDVVRSPFAVRYGSPEASDHFKARGLAPLKMDKDGKIILDPSLTLKPKTLRVRVSENGVITAESRLTANKGIAESDIEESIKLARNSVFEEEIYHEICIEARDLLPYGVETRNSVVELELSALEQPSLVPNDKKILIDCIPLDEDAISQKEQTSEWVAEVVAQGLRLLLGHEHRMRRYRRATSSRSTPAQRPRKSSPPLLRTLLAIVSHHNAVNSLQQYLELTGRTLKAAGVNVTLNLTREKSMADLSRTLSKTEQGLDPIHQVLELLVKPLEGVAKLSFPSNPKGTLVITVRTSFGPPTYGTQFKITVPEALAATVTTATLPKRDFRFQNLEEVRNYLYWALSLDMAHGLLAKQYGKQAEVWLKEPRFTVTLTGKQQAVKKIVEVELQDARLSVTVGESILGDMDEGADRVEWSDGVGEGSLVDKVRSLVG</sequence>